<comment type="caution">
    <text evidence="2">The sequence shown here is derived from an EMBL/GenBank/DDBJ whole genome shotgun (WGS) entry which is preliminary data.</text>
</comment>
<protein>
    <submittedName>
        <fullName evidence="2">Aldo/keto reductase</fullName>
    </submittedName>
</protein>
<dbReference type="Pfam" id="PF00248">
    <property type="entry name" value="Aldo_ket_red"/>
    <property type="match status" value="1"/>
</dbReference>
<dbReference type="SUPFAM" id="SSF51430">
    <property type="entry name" value="NAD(P)-linked oxidoreductase"/>
    <property type="match status" value="1"/>
</dbReference>
<dbReference type="InterPro" id="IPR050523">
    <property type="entry name" value="AKR_Detox_Biosynth"/>
</dbReference>
<keyword evidence="3" id="KW-1185">Reference proteome</keyword>
<evidence type="ECO:0000259" key="1">
    <source>
        <dbReference type="Pfam" id="PF00248"/>
    </source>
</evidence>
<reference evidence="3" key="1">
    <citation type="journal article" date="2019" name="Int. J. Syst. Evol. Microbiol.">
        <title>The Global Catalogue of Microorganisms (GCM) 10K type strain sequencing project: providing services to taxonomists for standard genome sequencing and annotation.</title>
        <authorList>
            <consortium name="The Broad Institute Genomics Platform"/>
            <consortium name="The Broad Institute Genome Sequencing Center for Infectious Disease"/>
            <person name="Wu L."/>
            <person name="Ma J."/>
        </authorList>
    </citation>
    <scope>NUCLEOTIDE SEQUENCE [LARGE SCALE GENOMIC DNA]</scope>
    <source>
        <strain evidence="3">JCM 16603</strain>
    </source>
</reference>
<dbReference type="EMBL" id="BAAAZD010000002">
    <property type="protein sequence ID" value="GAA4005986.1"/>
    <property type="molecule type" value="Genomic_DNA"/>
</dbReference>
<evidence type="ECO:0000313" key="3">
    <source>
        <dbReference type="Proteomes" id="UP001501310"/>
    </source>
</evidence>
<evidence type="ECO:0000313" key="2">
    <source>
        <dbReference type="EMBL" id="GAA4005986.1"/>
    </source>
</evidence>
<accession>A0ABP7S3K4</accession>
<proteinExistence type="predicted"/>
<dbReference type="PANTHER" id="PTHR43364:SF18">
    <property type="entry name" value="OXIDOREDUCTASE"/>
    <property type="match status" value="1"/>
</dbReference>
<dbReference type="Gene3D" id="3.20.20.100">
    <property type="entry name" value="NADP-dependent oxidoreductase domain"/>
    <property type="match status" value="1"/>
</dbReference>
<dbReference type="PRINTS" id="PR00069">
    <property type="entry name" value="ALDKETRDTASE"/>
</dbReference>
<dbReference type="CDD" id="cd19091">
    <property type="entry name" value="AKR_PsAKR"/>
    <property type="match status" value="1"/>
</dbReference>
<dbReference type="InterPro" id="IPR020471">
    <property type="entry name" value="AKR"/>
</dbReference>
<dbReference type="RefSeq" id="WP_344709938.1">
    <property type="nucleotide sequence ID" value="NZ_BAAAZD010000002.1"/>
</dbReference>
<feature type="domain" description="NADP-dependent oxidoreductase" evidence="1">
    <location>
        <begin position="16"/>
        <end position="315"/>
    </location>
</feature>
<dbReference type="PANTHER" id="PTHR43364">
    <property type="entry name" value="NADH-SPECIFIC METHYLGLYOXAL REDUCTASE-RELATED"/>
    <property type="match status" value="1"/>
</dbReference>
<organism evidence="2 3">
    <name type="scientific">Sphingomonas humi</name>
    <dbReference type="NCBI Taxonomy" id="335630"/>
    <lineage>
        <taxon>Bacteria</taxon>
        <taxon>Pseudomonadati</taxon>
        <taxon>Pseudomonadota</taxon>
        <taxon>Alphaproteobacteria</taxon>
        <taxon>Sphingomonadales</taxon>
        <taxon>Sphingomonadaceae</taxon>
        <taxon>Sphingomonas</taxon>
    </lineage>
</organism>
<gene>
    <name evidence="2" type="ORF">GCM10022211_18060</name>
</gene>
<name>A0ABP7S3K4_9SPHN</name>
<dbReference type="InterPro" id="IPR036812">
    <property type="entry name" value="NAD(P)_OxRdtase_dom_sf"/>
</dbReference>
<dbReference type="InterPro" id="IPR023210">
    <property type="entry name" value="NADP_OxRdtase_dom"/>
</dbReference>
<dbReference type="Proteomes" id="UP001501310">
    <property type="component" value="Unassembled WGS sequence"/>
</dbReference>
<sequence length="351" mass="37658">MQYRRLGNSGLIVSRLAFGALTLTRGNTMGGLATVEGAAVDALVGQALDAGVNFFDTADIYADGQSEEVLGKALASRRAEVAIATKGMARTGPGVIQAGLSKRHLHWAIEQSLRRLGTDWVDVYIAHNDDSLTPLEETLEALDAIVRAGKARYVGFSNWPAWKVAAALELQKANGWAPFTHGQMYYSLLGRDIERDLVPLTERYGTGITVWSPLVGGFLSGKYRRGREADAGDRLSKADAPPFDPEVGLALLETLTSVAEEVEASVAQVALAWLLARSAVTSVIIGASKPAQLAENLGAIALQLPAQIIERLDALTAPPELYPHWHWRRAADRVVAEALRSEEPVSGGRAS</sequence>